<dbReference type="Gene3D" id="3.30.40.10">
    <property type="entry name" value="Zinc/RING finger domain, C3HC4 (zinc finger)"/>
    <property type="match status" value="1"/>
</dbReference>
<dbReference type="GO" id="GO:0016567">
    <property type="term" value="P:protein ubiquitination"/>
    <property type="evidence" value="ECO:0007669"/>
    <property type="project" value="TreeGrafter"/>
</dbReference>
<dbReference type="InterPro" id="IPR013083">
    <property type="entry name" value="Znf_RING/FYVE/PHD"/>
</dbReference>
<keyword evidence="7" id="KW-1185">Reference proteome</keyword>
<feature type="domain" description="RING-type" evidence="5">
    <location>
        <begin position="31"/>
        <end position="72"/>
    </location>
</feature>
<dbReference type="AlphaFoldDB" id="M3CZ36"/>
<evidence type="ECO:0000313" key="6">
    <source>
        <dbReference type="EMBL" id="EMF09924.1"/>
    </source>
</evidence>
<dbReference type="Pfam" id="PF13923">
    <property type="entry name" value="zf-C3HC4_2"/>
    <property type="match status" value="1"/>
</dbReference>
<sequence>MNTIITTTSTRTAYLNHGLGPLTSIPEEAECAICVDECTEPVELRGCKHTFCRSCIVQWLSLRTKNTCPKCRAALFAFDDADRGPVGVDRIAVMSQTLANSGLLTGEFQVFSDDIGWTSSGIEQATASAHAWLGEQHHPNFAGMALIHRDRLGQHVVAMGNLILGYAQAMRRSYSRNQRRDWRIIIDFLYSIVEARNGAEMEATVMPQQLREQIRISLLQEDLYVDRFFEDDAESESLSGDMDVLLQYISHQAAEEFQRREVRARTIREEPSVLGKVYGGLELGLFYGSSSSSSRLSSIILILILIVTRQRGNERTFSLVR</sequence>
<dbReference type="eggNOG" id="KOG0800">
    <property type="taxonomic scope" value="Eukaryota"/>
</dbReference>
<dbReference type="InterPro" id="IPR017907">
    <property type="entry name" value="Znf_RING_CS"/>
</dbReference>
<organism evidence="6 7">
    <name type="scientific">Sphaerulina musiva (strain SO2202)</name>
    <name type="common">Poplar stem canker fungus</name>
    <name type="synonym">Septoria musiva</name>
    <dbReference type="NCBI Taxonomy" id="692275"/>
    <lineage>
        <taxon>Eukaryota</taxon>
        <taxon>Fungi</taxon>
        <taxon>Dikarya</taxon>
        <taxon>Ascomycota</taxon>
        <taxon>Pezizomycotina</taxon>
        <taxon>Dothideomycetes</taxon>
        <taxon>Dothideomycetidae</taxon>
        <taxon>Mycosphaerellales</taxon>
        <taxon>Mycosphaerellaceae</taxon>
        <taxon>Sphaerulina</taxon>
    </lineage>
</organism>
<dbReference type="GO" id="GO:0061630">
    <property type="term" value="F:ubiquitin protein ligase activity"/>
    <property type="evidence" value="ECO:0007669"/>
    <property type="project" value="TreeGrafter"/>
</dbReference>
<dbReference type="GeneID" id="27898670"/>
<dbReference type="PANTHER" id="PTHR45969">
    <property type="entry name" value="RING ZINC FINGER PROTEIN-RELATED"/>
    <property type="match status" value="1"/>
</dbReference>
<keyword evidence="3" id="KW-0862">Zinc</keyword>
<evidence type="ECO:0000256" key="4">
    <source>
        <dbReference type="PROSITE-ProRule" id="PRU00175"/>
    </source>
</evidence>
<dbReference type="PANTHER" id="PTHR45969:SF69">
    <property type="entry name" value="FINGER DOMAIN PROTEIN, PUTATIVE (AFU_ORTHOLOGUE AFUA_3G12190)-RELATED"/>
    <property type="match status" value="1"/>
</dbReference>
<evidence type="ECO:0000256" key="3">
    <source>
        <dbReference type="ARBA" id="ARBA00022833"/>
    </source>
</evidence>
<dbReference type="PROSITE" id="PS00518">
    <property type="entry name" value="ZF_RING_1"/>
    <property type="match status" value="1"/>
</dbReference>
<accession>M3CZ36</accession>
<evidence type="ECO:0000256" key="1">
    <source>
        <dbReference type="ARBA" id="ARBA00022723"/>
    </source>
</evidence>
<dbReference type="STRING" id="692275.M3CZ36"/>
<proteinExistence type="predicted"/>
<dbReference type="RefSeq" id="XP_016758045.1">
    <property type="nucleotide sequence ID" value="XM_016901533.1"/>
</dbReference>
<evidence type="ECO:0000313" key="7">
    <source>
        <dbReference type="Proteomes" id="UP000016931"/>
    </source>
</evidence>
<dbReference type="EMBL" id="KB456268">
    <property type="protein sequence ID" value="EMF09924.1"/>
    <property type="molecule type" value="Genomic_DNA"/>
</dbReference>
<keyword evidence="1" id="KW-0479">Metal-binding</keyword>
<dbReference type="SMART" id="SM00184">
    <property type="entry name" value="RING"/>
    <property type="match status" value="1"/>
</dbReference>
<gene>
    <name evidence="6" type="ORF">SEPMUDRAFT_119662</name>
</gene>
<protein>
    <recommendedName>
        <fullName evidence="5">RING-type domain-containing protein</fullName>
    </recommendedName>
</protein>
<dbReference type="OrthoDB" id="3625779at2759"/>
<keyword evidence="2 4" id="KW-0863">Zinc-finger</keyword>
<dbReference type="GO" id="GO:0008270">
    <property type="term" value="F:zinc ion binding"/>
    <property type="evidence" value="ECO:0007669"/>
    <property type="project" value="UniProtKB-KW"/>
</dbReference>
<name>M3CZ36_SPHMS</name>
<evidence type="ECO:0000259" key="5">
    <source>
        <dbReference type="PROSITE" id="PS50089"/>
    </source>
</evidence>
<dbReference type="OMA" id="RNDSAFM"/>
<evidence type="ECO:0000256" key="2">
    <source>
        <dbReference type="ARBA" id="ARBA00022771"/>
    </source>
</evidence>
<reference evidence="6 7" key="1">
    <citation type="journal article" date="2012" name="PLoS Pathog.">
        <title>Diverse lifestyles and strategies of plant pathogenesis encoded in the genomes of eighteen Dothideomycetes fungi.</title>
        <authorList>
            <person name="Ohm R.A."/>
            <person name="Feau N."/>
            <person name="Henrissat B."/>
            <person name="Schoch C.L."/>
            <person name="Horwitz B.A."/>
            <person name="Barry K.W."/>
            <person name="Condon B.J."/>
            <person name="Copeland A.C."/>
            <person name="Dhillon B."/>
            <person name="Glaser F."/>
            <person name="Hesse C.N."/>
            <person name="Kosti I."/>
            <person name="LaButti K."/>
            <person name="Lindquist E.A."/>
            <person name="Lucas S."/>
            <person name="Salamov A.A."/>
            <person name="Bradshaw R.E."/>
            <person name="Ciuffetti L."/>
            <person name="Hamelin R.C."/>
            <person name="Kema G.H.J."/>
            <person name="Lawrence C."/>
            <person name="Scott J.A."/>
            <person name="Spatafora J.W."/>
            <person name="Turgeon B.G."/>
            <person name="de Wit P.J.G.M."/>
            <person name="Zhong S."/>
            <person name="Goodwin S.B."/>
            <person name="Grigoriev I.V."/>
        </authorList>
    </citation>
    <scope>NUCLEOTIDE SEQUENCE [LARGE SCALE GENOMIC DNA]</scope>
    <source>
        <strain evidence="6 7">SO2202</strain>
    </source>
</reference>
<dbReference type="PROSITE" id="PS50089">
    <property type="entry name" value="ZF_RING_2"/>
    <property type="match status" value="1"/>
</dbReference>
<dbReference type="InterPro" id="IPR001841">
    <property type="entry name" value="Znf_RING"/>
</dbReference>
<dbReference type="Proteomes" id="UP000016931">
    <property type="component" value="Unassembled WGS sequence"/>
</dbReference>
<dbReference type="HOGENOM" id="CLU_866448_0_0_1"/>
<dbReference type="SUPFAM" id="SSF57850">
    <property type="entry name" value="RING/U-box"/>
    <property type="match status" value="1"/>
</dbReference>